<sequence length="1082" mass="120806">MDSRNFDPELFNPPPLSTAMIAASQAQAPVQKKRGREEEVSQEPGSLHKVMKRERSQSPRSTPRAIADSQIDQGASTEPVVTIGQINHDSSIEIGADVNPLLSTYSASSFDFLANPLNFQPSATPSRQTSKAPKSSKRKGKERAAYASSYDHEYMPGHSGPTSAPKVETAPNGNNQSAAGQVIQYPTAEGTETNLSMPCPTASFDDYNGNFVANGGISQEEQNGFQQGNRGQQDSYTYPSYNPFGLPIAATDTSCIDAQNLDLGHVIYGQSCLYTSEEVDLLLAEAKWKSDTEHDDEEDKIRNNASKWAQDEIDEYHRECEKSLQVEVEKGGLIMIGKAEALFAEKKAEWEQGDRKKDAQIQQLEHLLSQASNDQLLKIPSVPQIDQEMLKDLNDARGIADVLNHEKQKLLENAEALIQSFNCVNEKITLLLKKLEDAERKVRDLTNDNGKYTKSLSERGNELELLTKQKENAEKEILALRDRIDNTPKVHPDTEKMLQDFNVKVDSLESENKKIPELTEQLRQQESRVSLHQTLVDKIPDMSKELEETKAKLDQLHLATSKHTCPVAEPKILPSIPIVLQEFNHQAYTTYGSIGLPGVKSQNHFGLSDRYLLKNTKRELAKTNLALESYMDHVAFLEKDRTRMAKEIRKTNYALVYNVHDKNGPRNSSAENKHSKNTINTRKHTLESTFLQKLFHGDDVAITARKLKVLSPDQVAVNARIRDLRDICVPSSKASSKGNSDSEPVAMLVRKRKPSSSATIAVNAATQEQSDPNVSPASKYFDLSLQSTVTGGPLPTKFIAISNEKRMKSSFKSLNEGATHKQKKRVAFKLPPVADGTPAIATPVAPVDAQAPIPSDIPNTPSKSPRPWYSDLFHPLVQTTLLIMTIIFVSMILITLKVLAPQRIVTPVPSYYHSIPDDWVITVETFSGTLSITTYGPPDPVPAKDKYESEVDIGMVYFRAQEVIETMRLEDEQAEKVLRMVATLQPMPEPTPPPPATTTSSDPVAVESEPAEPAISNPNPHQTYPTVCDLTWELLRSIRGLFVICFVFWCWNRCAHIKEHIRLNNIEMVKVRQRHRERCERE</sequence>
<feature type="region of interest" description="Disordered" evidence="2">
    <location>
        <begin position="985"/>
        <end position="1018"/>
    </location>
</feature>
<feature type="region of interest" description="Disordered" evidence="2">
    <location>
        <begin position="660"/>
        <end position="679"/>
    </location>
</feature>
<keyword evidence="3" id="KW-0472">Membrane</keyword>
<proteinExistence type="predicted"/>
<evidence type="ECO:0000313" key="4">
    <source>
        <dbReference type="EMBL" id="CZS97141.1"/>
    </source>
</evidence>
<feature type="region of interest" description="Disordered" evidence="2">
    <location>
        <begin position="119"/>
        <end position="177"/>
    </location>
</feature>
<evidence type="ECO:0000256" key="1">
    <source>
        <dbReference type="SAM" id="Coils"/>
    </source>
</evidence>
<name>A0A1E1KGL4_9HELO</name>
<keyword evidence="5" id="KW-1185">Reference proteome</keyword>
<feature type="coiled-coil region" evidence="1">
    <location>
        <begin position="400"/>
        <end position="483"/>
    </location>
</feature>
<reference evidence="5" key="1">
    <citation type="submission" date="2016-03" db="EMBL/GenBank/DDBJ databases">
        <authorList>
            <person name="Guldener U."/>
        </authorList>
    </citation>
    <scope>NUCLEOTIDE SEQUENCE [LARGE SCALE GENOMIC DNA]</scope>
    <source>
        <strain evidence="5">04CH-RAC-A.6.1</strain>
    </source>
</reference>
<keyword evidence="3" id="KW-0812">Transmembrane</keyword>
<keyword evidence="1" id="KW-0175">Coiled coil</keyword>
<feature type="transmembrane region" description="Helical" evidence="3">
    <location>
        <begin position="872"/>
        <end position="894"/>
    </location>
</feature>
<dbReference type="OrthoDB" id="3599007at2759"/>
<protein>
    <submittedName>
        <fullName evidence="4">Uncharacterized protein</fullName>
    </submittedName>
</protein>
<evidence type="ECO:0000256" key="3">
    <source>
        <dbReference type="SAM" id="Phobius"/>
    </source>
</evidence>
<dbReference type="Proteomes" id="UP000178912">
    <property type="component" value="Unassembled WGS sequence"/>
</dbReference>
<dbReference type="EMBL" id="FJUX01000030">
    <property type="protein sequence ID" value="CZS97141.1"/>
    <property type="molecule type" value="Genomic_DNA"/>
</dbReference>
<feature type="compositionally biased region" description="Pro residues" evidence="2">
    <location>
        <begin position="987"/>
        <end position="996"/>
    </location>
</feature>
<accession>A0A1E1KGL4</accession>
<keyword evidence="3" id="KW-1133">Transmembrane helix</keyword>
<evidence type="ECO:0000256" key="2">
    <source>
        <dbReference type="SAM" id="MobiDB-lite"/>
    </source>
</evidence>
<dbReference type="AlphaFoldDB" id="A0A1E1KGL4"/>
<gene>
    <name evidence="4" type="ORF">RAG0_06280</name>
</gene>
<organism evidence="4 5">
    <name type="scientific">Rhynchosporium agropyri</name>
    <dbReference type="NCBI Taxonomy" id="914238"/>
    <lineage>
        <taxon>Eukaryota</taxon>
        <taxon>Fungi</taxon>
        <taxon>Dikarya</taxon>
        <taxon>Ascomycota</taxon>
        <taxon>Pezizomycotina</taxon>
        <taxon>Leotiomycetes</taxon>
        <taxon>Helotiales</taxon>
        <taxon>Ploettnerulaceae</taxon>
        <taxon>Rhynchosporium</taxon>
    </lineage>
</organism>
<feature type="region of interest" description="Disordered" evidence="2">
    <location>
        <begin position="24"/>
        <end position="79"/>
    </location>
</feature>
<evidence type="ECO:0000313" key="5">
    <source>
        <dbReference type="Proteomes" id="UP000178912"/>
    </source>
</evidence>
<feature type="compositionally biased region" description="Polar residues" evidence="2">
    <location>
        <begin position="119"/>
        <end position="133"/>
    </location>
</feature>